<name>A0ABV5IKI0_9ACTN</name>
<protein>
    <submittedName>
        <fullName evidence="1">Uncharacterized protein</fullName>
    </submittedName>
</protein>
<proteinExistence type="predicted"/>
<evidence type="ECO:0000313" key="2">
    <source>
        <dbReference type="Proteomes" id="UP001589647"/>
    </source>
</evidence>
<dbReference type="RefSeq" id="WP_189651604.1">
    <property type="nucleotide sequence ID" value="NZ_BMRC01000020.1"/>
</dbReference>
<keyword evidence="2" id="KW-1185">Reference proteome</keyword>
<comment type="caution">
    <text evidence="1">The sequence shown here is derived from an EMBL/GenBank/DDBJ whole genome shotgun (WGS) entry which is preliminary data.</text>
</comment>
<dbReference type="Proteomes" id="UP001589647">
    <property type="component" value="Unassembled WGS sequence"/>
</dbReference>
<organism evidence="1 2">
    <name type="scientific">Nonomuraea spiralis</name>
    <dbReference type="NCBI Taxonomy" id="46182"/>
    <lineage>
        <taxon>Bacteria</taxon>
        <taxon>Bacillati</taxon>
        <taxon>Actinomycetota</taxon>
        <taxon>Actinomycetes</taxon>
        <taxon>Streptosporangiales</taxon>
        <taxon>Streptosporangiaceae</taxon>
        <taxon>Nonomuraea</taxon>
    </lineage>
</organism>
<evidence type="ECO:0000313" key="1">
    <source>
        <dbReference type="EMBL" id="MFB9205031.1"/>
    </source>
</evidence>
<gene>
    <name evidence="1" type="ORF">ACFFV7_27815</name>
</gene>
<accession>A0ABV5IKI0</accession>
<sequence length="45" mass="4617">MDPFPPGAEIVTSIPGGNGWSAVARNSSFNAGTLHVYALCIPLTS</sequence>
<reference evidence="1 2" key="1">
    <citation type="submission" date="2024-09" db="EMBL/GenBank/DDBJ databases">
        <authorList>
            <person name="Sun Q."/>
            <person name="Mori K."/>
        </authorList>
    </citation>
    <scope>NUCLEOTIDE SEQUENCE [LARGE SCALE GENOMIC DNA]</scope>
    <source>
        <strain evidence="1 2">CCM 3426</strain>
    </source>
</reference>
<dbReference type="EMBL" id="JBHMEI010000023">
    <property type="protein sequence ID" value="MFB9205031.1"/>
    <property type="molecule type" value="Genomic_DNA"/>
</dbReference>